<dbReference type="STRING" id="767452.AVL62_07810"/>
<dbReference type="EMBL" id="LQBL01000031">
    <property type="protein sequence ID" value="KUG52014.1"/>
    <property type="molecule type" value="Genomic_DNA"/>
</dbReference>
<reference evidence="8 9" key="1">
    <citation type="submission" date="2015-12" db="EMBL/GenBank/DDBJ databases">
        <title>Serinicoccus chungangenesis strain CD08_5 genome sequencing and assembly.</title>
        <authorList>
            <person name="Chander A.M."/>
            <person name="Kaur G."/>
            <person name="Nair G.R."/>
            <person name="Dhawan D.K."/>
            <person name="Kochhar R.K."/>
            <person name="Mayilraj S."/>
            <person name="Bhadada S.K."/>
        </authorList>
    </citation>
    <scope>NUCLEOTIDE SEQUENCE [LARGE SCALE GENOMIC DNA]</scope>
    <source>
        <strain evidence="8 9">CD08_5</strain>
    </source>
</reference>
<evidence type="ECO:0000313" key="8">
    <source>
        <dbReference type="EMBL" id="KUG52014.1"/>
    </source>
</evidence>
<keyword evidence="3" id="KW-0479">Metal-binding</keyword>
<feature type="domain" description="Nudix hydrolase" evidence="7">
    <location>
        <begin position="1"/>
        <end position="196"/>
    </location>
</feature>
<dbReference type="GO" id="GO:0046872">
    <property type="term" value="F:metal ion binding"/>
    <property type="evidence" value="ECO:0007669"/>
    <property type="project" value="UniProtKB-KW"/>
</dbReference>
<evidence type="ECO:0000256" key="4">
    <source>
        <dbReference type="ARBA" id="ARBA00022801"/>
    </source>
</evidence>
<organism evidence="8 9">
    <name type="scientific">Serinicoccus chungangensis</name>
    <dbReference type="NCBI Taxonomy" id="767452"/>
    <lineage>
        <taxon>Bacteria</taxon>
        <taxon>Bacillati</taxon>
        <taxon>Actinomycetota</taxon>
        <taxon>Actinomycetes</taxon>
        <taxon>Micrococcales</taxon>
        <taxon>Ornithinimicrobiaceae</taxon>
        <taxon>Serinicoccus</taxon>
    </lineage>
</organism>
<proteinExistence type="predicted"/>
<dbReference type="PANTHER" id="PTHR12318">
    <property type="entry name" value="TESTOSTERONE-REGULATED PROTEIN RP2"/>
    <property type="match status" value="1"/>
</dbReference>
<comment type="caution">
    <text evidence="8">The sequence shown here is derived from an EMBL/GenBank/DDBJ whole genome shotgun (WGS) entry which is preliminary data.</text>
</comment>
<keyword evidence="5" id="KW-0460">Magnesium</keyword>
<dbReference type="AlphaFoldDB" id="A0A0W8I2P6"/>
<dbReference type="SUPFAM" id="SSF55811">
    <property type="entry name" value="Nudix"/>
    <property type="match status" value="1"/>
</dbReference>
<evidence type="ECO:0000259" key="7">
    <source>
        <dbReference type="PROSITE" id="PS51462"/>
    </source>
</evidence>
<accession>A0A0W8I2P6</accession>
<comment type="cofactor">
    <cofactor evidence="1">
        <name>Mn(2+)</name>
        <dbReference type="ChEBI" id="CHEBI:29035"/>
    </cofactor>
</comment>
<dbReference type="Gene3D" id="3.90.79.10">
    <property type="entry name" value="Nucleoside Triphosphate Pyrophosphohydrolase"/>
    <property type="match status" value="1"/>
</dbReference>
<protein>
    <recommendedName>
        <fullName evidence="7">Nudix hydrolase domain-containing protein</fullName>
    </recommendedName>
</protein>
<comment type="cofactor">
    <cofactor evidence="2">
        <name>Mg(2+)</name>
        <dbReference type="ChEBI" id="CHEBI:18420"/>
    </cofactor>
</comment>
<name>A0A0W8I2P6_9MICO</name>
<dbReference type="PANTHER" id="PTHR12318:SF0">
    <property type="entry name" value="ACYL-COENZYME A DIPHOSPHATASE NUDT19"/>
    <property type="match status" value="1"/>
</dbReference>
<keyword evidence="6" id="KW-0464">Manganese</keyword>
<keyword evidence="9" id="KW-1185">Reference proteome</keyword>
<dbReference type="InterPro" id="IPR039121">
    <property type="entry name" value="NUDT19"/>
</dbReference>
<dbReference type="CDD" id="cd18870">
    <property type="entry name" value="NUDIX_AcylCoAdiphos_Nudt19"/>
    <property type="match status" value="1"/>
</dbReference>
<dbReference type="GO" id="GO:0016818">
    <property type="term" value="F:hydrolase activity, acting on acid anhydrides, in phosphorus-containing anhydrides"/>
    <property type="evidence" value="ECO:0007669"/>
    <property type="project" value="InterPro"/>
</dbReference>
<dbReference type="PROSITE" id="PS51462">
    <property type="entry name" value="NUDIX"/>
    <property type="match status" value="1"/>
</dbReference>
<evidence type="ECO:0000256" key="5">
    <source>
        <dbReference type="ARBA" id="ARBA00022842"/>
    </source>
</evidence>
<evidence type="ECO:0000256" key="1">
    <source>
        <dbReference type="ARBA" id="ARBA00001936"/>
    </source>
</evidence>
<evidence type="ECO:0000256" key="2">
    <source>
        <dbReference type="ARBA" id="ARBA00001946"/>
    </source>
</evidence>
<sequence length="242" mass="26850">MLLRDDPRLEVFVLRRAGGMAFAGGMVAFPGGGVDPRDADVGVPWAGPDARSWARRLGTGEAEARQLVAAAAREVFEECGVLLAGRSPDTVVDDLRDEVWRQERVGLLDRTHSFAQVLQRHSLVLRTDLLSLRGHWITPECEPRRYDTRFLAARMPPGQVADDESSEAAEAGWRTPADILQGQREGRDLLLPPTQVMVEELAGIDDLDDWLGERPQVPAVMPVPVEHDGRLWMRAPRPVDAR</sequence>
<keyword evidence="4" id="KW-0378">Hydrolase</keyword>
<evidence type="ECO:0000313" key="9">
    <source>
        <dbReference type="Proteomes" id="UP000054837"/>
    </source>
</evidence>
<dbReference type="InterPro" id="IPR000086">
    <property type="entry name" value="NUDIX_hydrolase_dom"/>
</dbReference>
<dbReference type="InterPro" id="IPR015797">
    <property type="entry name" value="NUDIX_hydrolase-like_dom_sf"/>
</dbReference>
<evidence type="ECO:0000256" key="6">
    <source>
        <dbReference type="ARBA" id="ARBA00023211"/>
    </source>
</evidence>
<gene>
    <name evidence="8" type="ORF">AVL62_07810</name>
</gene>
<dbReference type="Proteomes" id="UP000054837">
    <property type="component" value="Unassembled WGS sequence"/>
</dbReference>
<evidence type="ECO:0000256" key="3">
    <source>
        <dbReference type="ARBA" id="ARBA00022723"/>
    </source>
</evidence>